<name>A0A6G6Y8U8_9SPHN</name>
<accession>A0A6G6Y8U8</accession>
<organism evidence="1 2">
    <name type="scientific">Stakelama tenebrarum</name>
    <dbReference type="NCBI Taxonomy" id="2711215"/>
    <lineage>
        <taxon>Bacteria</taxon>
        <taxon>Pseudomonadati</taxon>
        <taxon>Pseudomonadota</taxon>
        <taxon>Alphaproteobacteria</taxon>
        <taxon>Sphingomonadales</taxon>
        <taxon>Sphingomonadaceae</taxon>
        <taxon>Stakelama</taxon>
    </lineage>
</organism>
<dbReference type="RefSeq" id="WP_165328197.1">
    <property type="nucleotide sequence ID" value="NZ_CP049109.1"/>
</dbReference>
<proteinExistence type="predicted"/>
<dbReference type="PROSITE" id="PS51257">
    <property type="entry name" value="PROKAR_LIPOPROTEIN"/>
    <property type="match status" value="1"/>
</dbReference>
<sequence>MTGRALGSLVIASLVAAGCIYIVATPQPQLPVETVNGTYHNACCGDWTFHDGRLTIDGQDISYVIEKDKSGVAIHPSAYVGASERGSVIQRNRSPSLLRPIGDPPDAIWVHGFGKAADYRFDRIEKE</sequence>
<dbReference type="AlphaFoldDB" id="A0A6G6Y8U8"/>
<gene>
    <name evidence="1" type="ORF">G5C33_16780</name>
</gene>
<evidence type="ECO:0000313" key="2">
    <source>
        <dbReference type="Proteomes" id="UP000501568"/>
    </source>
</evidence>
<protein>
    <recommendedName>
        <fullName evidence="3">Lipoprotein</fullName>
    </recommendedName>
</protein>
<evidence type="ECO:0000313" key="1">
    <source>
        <dbReference type="EMBL" id="QIG81271.1"/>
    </source>
</evidence>
<dbReference type="KEGG" id="spzr:G5C33_16780"/>
<reference evidence="1 2" key="1">
    <citation type="submission" date="2020-02" db="EMBL/GenBank/DDBJ databases">
        <authorList>
            <person name="Zheng R.K."/>
            <person name="Sun C.M."/>
        </authorList>
    </citation>
    <scope>NUCLEOTIDE SEQUENCE [LARGE SCALE GENOMIC DNA]</scope>
    <source>
        <strain evidence="2">zrk23</strain>
    </source>
</reference>
<dbReference type="Proteomes" id="UP000501568">
    <property type="component" value="Chromosome"/>
</dbReference>
<dbReference type="EMBL" id="CP049109">
    <property type="protein sequence ID" value="QIG81271.1"/>
    <property type="molecule type" value="Genomic_DNA"/>
</dbReference>
<keyword evidence="2" id="KW-1185">Reference proteome</keyword>
<evidence type="ECO:0008006" key="3">
    <source>
        <dbReference type="Google" id="ProtNLM"/>
    </source>
</evidence>